<name>A0A0G1JAT5_9BACT</name>
<feature type="coiled-coil region" evidence="15">
    <location>
        <begin position="548"/>
        <end position="582"/>
    </location>
</feature>
<comment type="function">
    <text evidence="12 13">RNA polymerase that catalyzes the synthesis of short RNA molecules used as primers for DNA polymerase during DNA replication.</text>
</comment>
<dbReference type="InterPro" id="IPR002694">
    <property type="entry name" value="Znf_CHC2"/>
</dbReference>
<dbReference type="PANTHER" id="PTHR30313:SF2">
    <property type="entry name" value="DNA PRIMASE"/>
    <property type="match status" value="1"/>
</dbReference>
<dbReference type="GO" id="GO:0008270">
    <property type="term" value="F:zinc ion binding"/>
    <property type="evidence" value="ECO:0007669"/>
    <property type="project" value="UniProtKB-UniRule"/>
</dbReference>
<dbReference type="InterPro" id="IPR013264">
    <property type="entry name" value="DNAG_N"/>
</dbReference>
<dbReference type="SMART" id="SM00493">
    <property type="entry name" value="TOPRIM"/>
    <property type="match status" value="1"/>
</dbReference>
<keyword evidence="2 12" id="KW-0639">Primosome</keyword>
<dbReference type="GO" id="GO:0006269">
    <property type="term" value="P:DNA replication, synthesis of primer"/>
    <property type="evidence" value="ECO:0007669"/>
    <property type="project" value="UniProtKB-UniRule"/>
</dbReference>
<dbReference type="FunFam" id="3.90.580.10:FF:000001">
    <property type="entry name" value="DNA primase"/>
    <property type="match status" value="1"/>
</dbReference>
<dbReference type="SMART" id="SM00400">
    <property type="entry name" value="ZnF_CHCC"/>
    <property type="match status" value="1"/>
</dbReference>
<dbReference type="InterPro" id="IPR006171">
    <property type="entry name" value="TOPRIM_dom"/>
</dbReference>
<evidence type="ECO:0000256" key="2">
    <source>
        <dbReference type="ARBA" id="ARBA00022515"/>
    </source>
</evidence>
<dbReference type="InterPro" id="IPR019475">
    <property type="entry name" value="DNA_primase_DnaB-bd"/>
</dbReference>
<evidence type="ECO:0000256" key="11">
    <source>
        <dbReference type="ARBA" id="ARBA00023163"/>
    </source>
</evidence>
<dbReference type="GO" id="GO:0003899">
    <property type="term" value="F:DNA-directed RNA polymerase activity"/>
    <property type="evidence" value="ECO:0007669"/>
    <property type="project" value="UniProtKB-UniRule"/>
</dbReference>
<dbReference type="InterPro" id="IPR006295">
    <property type="entry name" value="DNA_primase_DnaG"/>
</dbReference>
<evidence type="ECO:0000259" key="16">
    <source>
        <dbReference type="PROSITE" id="PS50880"/>
    </source>
</evidence>
<dbReference type="GO" id="GO:0000428">
    <property type="term" value="C:DNA-directed RNA polymerase complex"/>
    <property type="evidence" value="ECO:0007669"/>
    <property type="project" value="UniProtKB-KW"/>
</dbReference>
<feature type="domain" description="Toprim" evidence="16">
    <location>
        <begin position="255"/>
        <end position="336"/>
    </location>
</feature>
<evidence type="ECO:0000256" key="8">
    <source>
        <dbReference type="ARBA" id="ARBA00022833"/>
    </source>
</evidence>
<evidence type="ECO:0000256" key="6">
    <source>
        <dbReference type="ARBA" id="ARBA00022723"/>
    </source>
</evidence>
<dbReference type="AlphaFoldDB" id="A0A0G1JAT5"/>
<dbReference type="NCBIfam" id="TIGR01391">
    <property type="entry name" value="dnaG"/>
    <property type="match status" value="1"/>
</dbReference>
<dbReference type="EC" id="2.7.7.101" evidence="12"/>
<comment type="caution">
    <text evidence="17">The sequence shown here is derived from an EMBL/GenBank/DDBJ whole genome shotgun (WGS) entry which is preliminary data.</text>
</comment>
<dbReference type="EMBL" id="LCJB01000068">
    <property type="protein sequence ID" value="KKT68776.1"/>
    <property type="molecule type" value="Genomic_DNA"/>
</dbReference>
<dbReference type="Gene3D" id="3.90.580.10">
    <property type="entry name" value="Zinc finger, CHC2-type domain"/>
    <property type="match status" value="1"/>
</dbReference>
<evidence type="ECO:0000256" key="5">
    <source>
        <dbReference type="ARBA" id="ARBA00022705"/>
    </source>
</evidence>
<reference evidence="17 18" key="1">
    <citation type="journal article" date="2015" name="Nature">
        <title>rRNA introns, odd ribosomes, and small enigmatic genomes across a large radiation of phyla.</title>
        <authorList>
            <person name="Brown C.T."/>
            <person name="Hug L.A."/>
            <person name="Thomas B.C."/>
            <person name="Sharon I."/>
            <person name="Castelle C.J."/>
            <person name="Singh A."/>
            <person name="Wilkins M.J."/>
            <person name="Williams K.H."/>
            <person name="Banfield J.F."/>
        </authorList>
    </citation>
    <scope>NUCLEOTIDE SEQUENCE [LARGE SCALE GENOMIC DNA]</scope>
</reference>
<gene>
    <name evidence="12" type="primary">dnaG</name>
    <name evidence="17" type="ORF">UW63_C0068G0004</name>
</gene>
<evidence type="ECO:0000256" key="1">
    <source>
        <dbReference type="ARBA" id="ARBA00022478"/>
    </source>
</evidence>
<dbReference type="Pfam" id="PF10410">
    <property type="entry name" value="DnaB_bind"/>
    <property type="match status" value="1"/>
</dbReference>
<dbReference type="InterPro" id="IPR036977">
    <property type="entry name" value="DNA_primase_Znf_CHC2"/>
</dbReference>
<sequence length="604" mass="67529">MDPRDEIRSRVDIVDFIGESLQLKPAGGGSFKAVCPFHMEKTPSFYVSREKQIWHCFGCGVGGDVFSFVMQMEGMDFSEALRTLAKRVGVEIPRYSSTQSNENEILVRVNEFAAACFQKILADSPAAAEARDYVERRGITPELLEKFGIGFAPEAWDTLAGFLNKKSVPAKEAERAGLLLPRRSGSGHIDRFRNRLMIPLRDVRGQTVGFTGRLMPGAKEDSGPKYLNSPETPIYHKSELLFGLDLAKKAIKLEKSVVVVEGNLDVVASHKAGVENVVASSGTALTEQQLDLLKRLTETLIFSFDQDAAGFNAAQRGIRLARQKGFQIKVALLPPEAGKDPDEAVQKDPEIWRRTVAKTIPVMEYLIDRATRGQDLSRVEVKRAVGDLLLPELAIIPNIIEREHWLQSVADLLRTDLSGLRQEISKPALAARQSALASKSQSTPIPPIKPVKKNRIDLAGELILGILLHSPKLQEIIWPRLKLDTWPEGELRELYSFLNSGYTYNRFLPELGPNYFDWVIGVAKNQSSGTLAPLIEKLGMQGETHASELNAEQIRVELEAQLKILEDNFRDTRRKIIEAEIRRAEARGDKEAVSKLMREYQELR</sequence>
<dbReference type="PIRSF" id="PIRSF002811">
    <property type="entry name" value="DnaG"/>
    <property type="match status" value="1"/>
</dbReference>
<keyword evidence="9" id="KW-0460">Magnesium</keyword>
<organism evidence="17 18">
    <name type="scientific">Candidatus Uhrbacteria bacterium GW2011_GWF2_44_350</name>
    <dbReference type="NCBI Taxonomy" id="1619000"/>
    <lineage>
        <taxon>Bacteria</taxon>
        <taxon>Candidatus Uhriibacteriota</taxon>
    </lineage>
</organism>
<dbReference type="PATRIC" id="fig|1619000.3.peg.930"/>
<dbReference type="InterPro" id="IPR034151">
    <property type="entry name" value="TOPRIM_DnaG_bac"/>
</dbReference>
<keyword evidence="10 12" id="KW-0238">DNA-binding</keyword>
<evidence type="ECO:0000256" key="15">
    <source>
        <dbReference type="SAM" id="Coils"/>
    </source>
</evidence>
<dbReference type="Gene3D" id="3.40.1360.10">
    <property type="match status" value="1"/>
</dbReference>
<evidence type="ECO:0000256" key="4">
    <source>
        <dbReference type="ARBA" id="ARBA00022695"/>
    </source>
</evidence>
<dbReference type="GO" id="GO:0005737">
    <property type="term" value="C:cytoplasm"/>
    <property type="evidence" value="ECO:0007669"/>
    <property type="project" value="TreeGrafter"/>
</dbReference>
<keyword evidence="4 12" id="KW-0548">Nucleotidyltransferase</keyword>
<dbReference type="InterPro" id="IPR037068">
    <property type="entry name" value="DNA_primase_core_N_sf"/>
</dbReference>
<feature type="zinc finger region" description="CHC2-type" evidence="12 14">
    <location>
        <begin position="35"/>
        <end position="59"/>
    </location>
</feature>
<dbReference type="InterPro" id="IPR030846">
    <property type="entry name" value="DnaG_bac"/>
</dbReference>
<evidence type="ECO:0000313" key="18">
    <source>
        <dbReference type="Proteomes" id="UP000034154"/>
    </source>
</evidence>
<keyword evidence="1 12" id="KW-0240">DNA-directed RNA polymerase</keyword>
<keyword evidence="5 12" id="KW-0235">DNA replication</keyword>
<dbReference type="HAMAP" id="MF_00974">
    <property type="entry name" value="DNA_primase_DnaG"/>
    <property type="match status" value="1"/>
</dbReference>
<comment type="subunit">
    <text evidence="12">Monomer. Interacts with DnaB.</text>
</comment>
<dbReference type="Proteomes" id="UP000034154">
    <property type="component" value="Unassembled WGS sequence"/>
</dbReference>
<dbReference type="Pfam" id="PF08275">
    <property type="entry name" value="DNAG_N"/>
    <property type="match status" value="1"/>
</dbReference>
<dbReference type="SUPFAM" id="SSF57783">
    <property type="entry name" value="Zinc beta-ribbon"/>
    <property type="match status" value="1"/>
</dbReference>
<dbReference type="Pfam" id="PF01807">
    <property type="entry name" value="Zn_ribbon_DnaG"/>
    <property type="match status" value="1"/>
</dbReference>
<keyword evidence="3 12" id="KW-0808">Transferase</keyword>
<dbReference type="PROSITE" id="PS50880">
    <property type="entry name" value="TOPRIM"/>
    <property type="match status" value="1"/>
</dbReference>
<comment type="catalytic activity">
    <reaction evidence="12">
        <text>ssDNA + n NTP = ssDNA/pppN(pN)n-1 hybrid + (n-1) diphosphate.</text>
        <dbReference type="EC" id="2.7.7.101"/>
    </reaction>
</comment>
<comment type="domain">
    <text evidence="12">Contains an N-terminal zinc-binding domain, a central core domain that contains the primase activity, and a C-terminal DnaB-binding domain.</text>
</comment>
<protein>
    <recommendedName>
        <fullName evidence="12 13">DNA primase</fullName>
        <ecNumber evidence="12">2.7.7.101</ecNumber>
    </recommendedName>
</protein>
<dbReference type="Pfam" id="PF13155">
    <property type="entry name" value="Toprim_2"/>
    <property type="match status" value="1"/>
</dbReference>
<dbReference type="PANTHER" id="PTHR30313">
    <property type="entry name" value="DNA PRIMASE"/>
    <property type="match status" value="1"/>
</dbReference>
<dbReference type="GO" id="GO:1990077">
    <property type="term" value="C:primosome complex"/>
    <property type="evidence" value="ECO:0007669"/>
    <property type="project" value="UniProtKB-KW"/>
</dbReference>
<comment type="similarity">
    <text evidence="12 13">Belongs to the DnaG primase family.</text>
</comment>
<keyword evidence="7 12" id="KW-0863">Zinc-finger</keyword>
<dbReference type="InterPro" id="IPR050219">
    <property type="entry name" value="DnaG_primase"/>
</dbReference>
<evidence type="ECO:0000256" key="10">
    <source>
        <dbReference type="ARBA" id="ARBA00023125"/>
    </source>
</evidence>
<evidence type="ECO:0000256" key="13">
    <source>
        <dbReference type="PIRNR" id="PIRNR002811"/>
    </source>
</evidence>
<dbReference type="Gene3D" id="3.90.980.10">
    <property type="entry name" value="DNA primase, catalytic core, N-terminal domain"/>
    <property type="match status" value="1"/>
</dbReference>
<keyword evidence="15" id="KW-0175">Coiled coil</keyword>
<dbReference type="CDD" id="cd03364">
    <property type="entry name" value="TOPRIM_DnaG_primases"/>
    <property type="match status" value="1"/>
</dbReference>
<evidence type="ECO:0000256" key="14">
    <source>
        <dbReference type="PIRSR" id="PIRSR002811-1"/>
    </source>
</evidence>
<evidence type="ECO:0000313" key="17">
    <source>
        <dbReference type="EMBL" id="KKT68776.1"/>
    </source>
</evidence>
<evidence type="ECO:0000256" key="9">
    <source>
        <dbReference type="ARBA" id="ARBA00022842"/>
    </source>
</evidence>
<keyword evidence="11 12" id="KW-0804">Transcription</keyword>
<comment type="cofactor">
    <cofactor evidence="12 13 14">
        <name>Zn(2+)</name>
        <dbReference type="ChEBI" id="CHEBI:29105"/>
    </cofactor>
    <text evidence="12 13 14">Binds 1 zinc ion per monomer.</text>
</comment>
<proteinExistence type="inferred from homology"/>
<accession>A0A0G1JAT5</accession>
<evidence type="ECO:0000256" key="7">
    <source>
        <dbReference type="ARBA" id="ARBA00022771"/>
    </source>
</evidence>
<keyword evidence="8 12" id="KW-0862">Zinc</keyword>
<keyword evidence="6 12" id="KW-0479">Metal-binding</keyword>
<dbReference type="GO" id="GO:0003677">
    <property type="term" value="F:DNA binding"/>
    <property type="evidence" value="ECO:0007669"/>
    <property type="project" value="UniProtKB-KW"/>
</dbReference>
<evidence type="ECO:0000256" key="3">
    <source>
        <dbReference type="ARBA" id="ARBA00022679"/>
    </source>
</evidence>
<dbReference type="SUPFAM" id="SSF56731">
    <property type="entry name" value="DNA primase core"/>
    <property type="match status" value="1"/>
</dbReference>
<evidence type="ECO:0000256" key="12">
    <source>
        <dbReference type="HAMAP-Rule" id="MF_00974"/>
    </source>
</evidence>